<sequence length="664" mass="71022">MRERPRGRAAAGPTPAVGTVREWVGLDDTTGNLYRKNYTLKAVGKHIEVWVAQDLAFPATDCRKNSVEITAANVADLVREFDGTIYPKETAVFGVPPERTGAAATMDGDFTGDGNKTVTLIDNIRDANYYTFPKAVTYVAGFFSQQLNELFDRNVMTIDAYDWKHRLGADPADDPADDLCTSRPARPRMYEATFAHEWQHLLGYYTDPNETTWLNEGMADFAQTLTGYVDGRATVNDPANDTHLMCFQGWGPVKTRYNVAPRDCGGPQNSLNLWDEGTPSDVLADYGNVYQFLLYLRDRFGIGVISMLHRDGLRQGLAAVQAALPTGVALYDVLHDYQLMTLVDGVAGEPGGAVDGIDAARVTAASLRSTINPANQAAYDSPGAAPNGADYVPLPTPLKSISFRGSATLHPRDLGWTVAAGTLFSGNRDNLDAYAVRPVTVPAGEPVLSLETSYAAEEGYDWAYVMISINGGKTFHSVTGDRTRPGPLGPGLTGTSGTVVTASYPLKAYAGKSVLLGLRYVTDGQNSKGGWRIGTIGLAGRTLSDGSTLAGWTTPTAIEPTPVHGWHVRLVGLDAHRALVVPLSQFKRLARYPRIVAVVSHDEPDETERRYAPYRLTANGILQPGGAVSASPPAAASASPPAAAPASPRATAPGSRSAGHGSRP</sequence>
<dbReference type="EMBL" id="JAHKKG010000014">
    <property type="protein sequence ID" value="MBU2669377.1"/>
    <property type="molecule type" value="Genomic_DNA"/>
</dbReference>
<accession>A0ABS5Z148</accession>
<organism evidence="2 3">
    <name type="scientific">Paractinoplanes bogorensis</name>
    <dbReference type="NCBI Taxonomy" id="1610840"/>
    <lineage>
        <taxon>Bacteria</taxon>
        <taxon>Bacillati</taxon>
        <taxon>Actinomycetota</taxon>
        <taxon>Actinomycetes</taxon>
        <taxon>Micromonosporales</taxon>
        <taxon>Micromonosporaceae</taxon>
        <taxon>Paractinoplanes</taxon>
    </lineage>
</organism>
<dbReference type="Proteomes" id="UP001519654">
    <property type="component" value="Unassembled WGS sequence"/>
</dbReference>
<comment type="caution">
    <text evidence="2">The sequence shown here is derived from an EMBL/GenBank/DDBJ whole genome shotgun (WGS) entry which is preliminary data.</text>
</comment>
<evidence type="ECO:0000313" key="3">
    <source>
        <dbReference type="Proteomes" id="UP001519654"/>
    </source>
</evidence>
<dbReference type="Pfam" id="PF20773">
    <property type="entry name" value="InhA-like_MAM"/>
    <property type="match status" value="1"/>
</dbReference>
<evidence type="ECO:0000313" key="2">
    <source>
        <dbReference type="EMBL" id="MBU2669377.1"/>
    </source>
</evidence>
<reference evidence="2 3" key="1">
    <citation type="submission" date="2021-06" db="EMBL/GenBank/DDBJ databases">
        <title>Actinoplanes lichenicola sp. nov., and Actinoplanes ovalisporus sp. nov., isolated from lichen in Thailand.</title>
        <authorList>
            <person name="Saeng-In P."/>
            <person name="Kanchanasin P."/>
            <person name="Yuki M."/>
            <person name="Kudo T."/>
            <person name="Ohkuma M."/>
            <person name="Phongsopitanun W."/>
            <person name="Tanasupawat S."/>
        </authorList>
    </citation>
    <scope>NUCLEOTIDE SEQUENCE [LARGE SCALE GENOMIC DNA]</scope>
    <source>
        <strain evidence="2 3">NBRC 110975</strain>
    </source>
</reference>
<keyword evidence="3" id="KW-1185">Reference proteome</keyword>
<gene>
    <name evidence="2" type="ORF">KOI35_38280</name>
</gene>
<feature type="compositionally biased region" description="Low complexity" evidence="1">
    <location>
        <begin position="624"/>
        <end position="658"/>
    </location>
</feature>
<feature type="region of interest" description="Disordered" evidence="1">
    <location>
        <begin position="622"/>
        <end position="664"/>
    </location>
</feature>
<proteinExistence type="predicted"/>
<name>A0ABS5Z148_9ACTN</name>
<protein>
    <submittedName>
        <fullName evidence="2">Immune inhibitor A</fullName>
    </submittedName>
</protein>
<evidence type="ECO:0000256" key="1">
    <source>
        <dbReference type="SAM" id="MobiDB-lite"/>
    </source>
</evidence>